<dbReference type="CDD" id="cd23659">
    <property type="entry name" value="USP_At3g01520-like"/>
    <property type="match status" value="1"/>
</dbReference>
<feature type="compositionally biased region" description="Low complexity" evidence="1">
    <location>
        <begin position="56"/>
        <end position="67"/>
    </location>
</feature>
<evidence type="ECO:0000256" key="1">
    <source>
        <dbReference type="SAM" id="MobiDB-lite"/>
    </source>
</evidence>
<feature type="compositionally biased region" description="Polar residues" evidence="1">
    <location>
        <begin position="245"/>
        <end position="274"/>
    </location>
</feature>
<dbReference type="PANTHER" id="PTHR46100:SF4">
    <property type="entry name" value="USPA DOMAIN-CONTAINING PROTEIN"/>
    <property type="match status" value="1"/>
</dbReference>
<feature type="region of interest" description="Disordered" evidence="1">
    <location>
        <begin position="238"/>
        <end position="361"/>
    </location>
</feature>
<evidence type="ECO:0000259" key="2">
    <source>
        <dbReference type="Pfam" id="PF00582"/>
    </source>
</evidence>
<feature type="compositionally biased region" description="Low complexity" evidence="1">
    <location>
        <begin position="177"/>
        <end position="198"/>
    </location>
</feature>
<comment type="caution">
    <text evidence="3">The sequence shown here is derived from an EMBL/GenBank/DDBJ whole genome shotgun (WGS) entry which is preliminary data.</text>
</comment>
<organism evidence="3 4">
    <name type="scientific">Geotrichum candidum</name>
    <name type="common">Oospora lactis</name>
    <name type="synonym">Dipodascus geotrichum</name>
    <dbReference type="NCBI Taxonomy" id="1173061"/>
    <lineage>
        <taxon>Eukaryota</taxon>
        <taxon>Fungi</taxon>
        <taxon>Dikarya</taxon>
        <taxon>Ascomycota</taxon>
        <taxon>Saccharomycotina</taxon>
        <taxon>Dipodascomycetes</taxon>
        <taxon>Dipodascales</taxon>
        <taxon>Dipodascaceae</taxon>
        <taxon>Geotrichum</taxon>
    </lineage>
</organism>
<feature type="compositionally biased region" description="Low complexity" evidence="1">
    <location>
        <begin position="89"/>
        <end position="100"/>
    </location>
</feature>
<dbReference type="InterPro" id="IPR006016">
    <property type="entry name" value="UspA"/>
</dbReference>
<dbReference type="Pfam" id="PF00582">
    <property type="entry name" value="Usp"/>
    <property type="match status" value="1"/>
</dbReference>
<feature type="compositionally biased region" description="Polar residues" evidence="1">
    <location>
        <begin position="40"/>
        <end position="50"/>
    </location>
</feature>
<dbReference type="Gene3D" id="3.40.50.620">
    <property type="entry name" value="HUPs"/>
    <property type="match status" value="1"/>
</dbReference>
<protein>
    <recommendedName>
        <fullName evidence="2">UspA domain-containing protein</fullName>
    </recommendedName>
</protein>
<feature type="region of interest" description="Disordered" evidence="1">
    <location>
        <begin position="177"/>
        <end position="209"/>
    </location>
</feature>
<dbReference type="InterPro" id="IPR014729">
    <property type="entry name" value="Rossmann-like_a/b/a_fold"/>
</dbReference>
<dbReference type="AlphaFoldDB" id="A0A0J9XA15"/>
<proteinExistence type="predicted"/>
<feature type="compositionally biased region" description="Basic and acidic residues" evidence="1">
    <location>
        <begin position="290"/>
        <end position="301"/>
    </location>
</feature>
<keyword evidence="4" id="KW-1185">Reference proteome</keyword>
<accession>A0A0J9XA15</accession>
<dbReference type="SUPFAM" id="SSF52402">
    <property type="entry name" value="Adenine nucleotide alpha hydrolases-like"/>
    <property type="match status" value="1"/>
</dbReference>
<evidence type="ECO:0000313" key="3">
    <source>
        <dbReference type="EMBL" id="CDO54113.1"/>
    </source>
</evidence>
<sequence>MSLLDALEEERLMIVQEQERKRREQELKQQQQQQLETPSLIINDSSSRPGSPTYVPRSRSSSRRPSSMLLDSNGGYGPEPSGAMFRNTSSSPSRSRPGGPIRTTSSSNVPIAPYSGGVSLTPQRSAPSINRSSINDPYLDGTSFYYKSSNLRPTISSTSARDSSVTREKEKGSSIFSFWKSGSSNNRSRSRSANRPGSISNGTARSPSVDREKLLLSQNAQAIASGFASLTANTPISQRPKLAGRSQSYSSLLSPYDSNPLSPQNSGPRSTSAQPARDASSEPSTSAARKSSETSNDRRLVDDDDDGSSSDEDDSSDDSSDDDNSDTEGENSPAKVSAAKKAVKSLLESTTEDEHPKHAHKVKSLLDVSIPGAVPPPSMAEYAAYKRRIIHPNTAFDNDGFEDAPYTATSEELLDAKRAANLPLEISTVHSKLGSKRMIRTMSRGENIPSLTDPDAKRPKTFLLGTDLSPESAHALEWTIGTVLRDNNVLYVVCGNEDEIANGTSSNVTPQQQEEDRIEAMTELTTLISKLLKKTRLQVHVIIEVIHCKSPKHLLTAVIDYVNPTMVILGSRGRSALKGVLLGSFSNYIVERSSVPVMVARRKLQKTKHKDLNVRLANNLRAHTGLEHAIVD</sequence>
<gene>
    <name evidence="3" type="ORF">BN980_GECA06s04839g</name>
</gene>
<dbReference type="Proteomes" id="UP000242525">
    <property type="component" value="Unassembled WGS sequence"/>
</dbReference>
<dbReference type="EMBL" id="CCBN010000006">
    <property type="protein sequence ID" value="CDO54113.1"/>
    <property type="molecule type" value="Genomic_DNA"/>
</dbReference>
<name>A0A0J9XA15_GEOCN</name>
<dbReference type="STRING" id="1173061.A0A0J9XA15"/>
<dbReference type="PANTHER" id="PTHR46100">
    <property type="entry name" value="IMP2'P"/>
    <property type="match status" value="1"/>
</dbReference>
<reference evidence="3" key="1">
    <citation type="submission" date="2014-03" db="EMBL/GenBank/DDBJ databases">
        <authorList>
            <person name="Casaregola S."/>
        </authorList>
    </citation>
    <scope>NUCLEOTIDE SEQUENCE [LARGE SCALE GENOMIC DNA]</scope>
    <source>
        <strain evidence="3">CLIB 918</strain>
    </source>
</reference>
<feature type="compositionally biased region" description="Acidic residues" evidence="1">
    <location>
        <begin position="302"/>
        <end position="329"/>
    </location>
</feature>
<feature type="domain" description="UspA" evidence="2">
    <location>
        <begin position="460"/>
        <end position="601"/>
    </location>
</feature>
<dbReference type="InterPro" id="IPR006015">
    <property type="entry name" value="Universal_stress_UspA"/>
</dbReference>
<feature type="region of interest" description="Disordered" evidence="1">
    <location>
        <begin position="19"/>
        <end position="134"/>
    </location>
</feature>
<feature type="compositionally biased region" description="Polar residues" evidence="1">
    <location>
        <begin position="118"/>
        <end position="134"/>
    </location>
</feature>
<evidence type="ECO:0000313" key="4">
    <source>
        <dbReference type="Proteomes" id="UP000242525"/>
    </source>
</evidence>
<dbReference type="PRINTS" id="PR01438">
    <property type="entry name" value="UNVRSLSTRESS"/>
</dbReference>
<dbReference type="OrthoDB" id="992776at2759"/>